<sequence>MPEFVDSSGQEPIAQHPLTTCFQLVTDQGNVLGHDNSRTCSISRKVQTLRTTWMCIIMLKHSSVRSSKTEQNHVPYESST</sequence>
<dbReference type="Proteomes" id="UP001054945">
    <property type="component" value="Unassembled WGS sequence"/>
</dbReference>
<evidence type="ECO:0000313" key="1">
    <source>
        <dbReference type="EMBL" id="GIY17514.1"/>
    </source>
</evidence>
<proteinExistence type="predicted"/>
<accession>A0AAV4RA72</accession>
<keyword evidence="2" id="KW-1185">Reference proteome</keyword>
<reference evidence="1 2" key="1">
    <citation type="submission" date="2021-06" db="EMBL/GenBank/DDBJ databases">
        <title>Caerostris extrusa draft genome.</title>
        <authorList>
            <person name="Kono N."/>
            <person name="Arakawa K."/>
        </authorList>
    </citation>
    <scope>NUCLEOTIDE SEQUENCE [LARGE SCALE GENOMIC DNA]</scope>
</reference>
<comment type="caution">
    <text evidence="1">The sequence shown here is derived from an EMBL/GenBank/DDBJ whole genome shotgun (WGS) entry which is preliminary data.</text>
</comment>
<gene>
    <name evidence="1" type="ORF">CEXT_707321</name>
</gene>
<name>A0AAV4RA72_CAEEX</name>
<protein>
    <submittedName>
        <fullName evidence="1">Uncharacterized protein</fullName>
    </submittedName>
</protein>
<dbReference type="AlphaFoldDB" id="A0AAV4RA72"/>
<evidence type="ECO:0000313" key="2">
    <source>
        <dbReference type="Proteomes" id="UP001054945"/>
    </source>
</evidence>
<organism evidence="1 2">
    <name type="scientific">Caerostris extrusa</name>
    <name type="common">Bark spider</name>
    <name type="synonym">Caerostris bankana</name>
    <dbReference type="NCBI Taxonomy" id="172846"/>
    <lineage>
        <taxon>Eukaryota</taxon>
        <taxon>Metazoa</taxon>
        <taxon>Ecdysozoa</taxon>
        <taxon>Arthropoda</taxon>
        <taxon>Chelicerata</taxon>
        <taxon>Arachnida</taxon>
        <taxon>Araneae</taxon>
        <taxon>Araneomorphae</taxon>
        <taxon>Entelegynae</taxon>
        <taxon>Araneoidea</taxon>
        <taxon>Araneidae</taxon>
        <taxon>Caerostris</taxon>
    </lineage>
</organism>
<dbReference type="EMBL" id="BPLR01007518">
    <property type="protein sequence ID" value="GIY17514.1"/>
    <property type="molecule type" value="Genomic_DNA"/>
</dbReference>